<reference evidence="3" key="1">
    <citation type="submission" date="2016-10" db="EMBL/GenBank/DDBJ databases">
        <authorList>
            <person name="Varghese N."/>
            <person name="Submissions S."/>
        </authorList>
    </citation>
    <scope>NUCLEOTIDE SEQUENCE [LARGE SCALE GENOMIC DNA]</scope>
    <source>
        <strain evidence="3">DSM 45237</strain>
    </source>
</reference>
<accession>A0A1H5D741</accession>
<proteinExistence type="predicted"/>
<organism evidence="2 3">
    <name type="scientific">Jiangella alba</name>
    <dbReference type="NCBI Taxonomy" id="561176"/>
    <lineage>
        <taxon>Bacteria</taxon>
        <taxon>Bacillati</taxon>
        <taxon>Actinomycetota</taxon>
        <taxon>Actinomycetes</taxon>
        <taxon>Jiangellales</taxon>
        <taxon>Jiangellaceae</taxon>
        <taxon>Jiangella</taxon>
    </lineage>
</organism>
<name>A0A1H5D741_9ACTN</name>
<evidence type="ECO:0000313" key="2">
    <source>
        <dbReference type="EMBL" id="SED74763.1"/>
    </source>
</evidence>
<gene>
    <name evidence="2" type="ORF">SAMN04488561_0319</name>
</gene>
<protein>
    <submittedName>
        <fullName evidence="2">Uncharacterized protein</fullName>
    </submittedName>
</protein>
<dbReference type="STRING" id="561176.SAMN04488561_0319"/>
<evidence type="ECO:0000256" key="1">
    <source>
        <dbReference type="SAM" id="MobiDB-lite"/>
    </source>
</evidence>
<evidence type="ECO:0000313" key="3">
    <source>
        <dbReference type="Proteomes" id="UP000181980"/>
    </source>
</evidence>
<dbReference type="EMBL" id="FNUC01000002">
    <property type="protein sequence ID" value="SED74763.1"/>
    <property type="molecule type" value="Genomic_DNA"/>
</dbReference>
<feature type="compositionally biased region" description="Basic residues" evidence="1">
    <location>
        <begin position="1"/>
        <end position="16"/>
    </location>
</feature>
<sequence length="387" mass="42238">MTKTRAHKRRDKRRAIRRPEAGGEIRFKPRDRELVVEAMLAEQDGDIGHALACLVRTPHRFGSSWANQLAELVTLGDRAEGWQWARFAVAAAQRWAGVIPSPLAAKVEREVCAGAQVTLVPDVADHSWHAAAEHIAIARTAANVLLFDELMLELFLVRVAPGLDHRGGGGRDWTSTSARAYEVGDVTGVELRVRDRETEEWQVVRHLGESVGLPPDALLYGRILRVPGVPAAVFADPPIVIDVAAAEQLAQLAATEPHLSERCIALGAAIRSGFRYLQAPPECDGEPAAGVRMLMEQGLDRLEAERFAEVQSLVAMYAVDQTSTPAYAFRAAEALAHPPVEAEVRRRLVGPTYAVMWRALADASNGLDRERFLSLAAAESVSAEPVR</sequence>
<keyword evidence="3" id="KW-1185">Reference proteome</keyword>
<dbReference type="Proteomes" id="UP000181980">
    <property type="component" value="Unassembled WGS sequence"/>
</dbReference>
<dbReference type="AlphaFoldDB" id="A0A1H5D741"/>
<feature type="region of interest" description="Disordered" evidence="1">
    <location>
        <begin position="1"/>
        <end position="22"/>
    </location>
</feature>